<keyword evidence="2 7" id="KW-0436">Ligase</keyword>
<evidence type="ECO:0000256" key="4">
    <source>
        <dbReference type="ARBA" id="ARBA00022840"/>
    </source>
</evidence>
<dbReference type="EC" id="6.2.1.1" evidence="7"/>
<dbReference type="EMBL" id="LT960614">
    <property type="protein sequence ID" value="SON57491.1"/>
    <property type="molecule type" value="Genomic_DNA"/>
</dbReference>
<feature type="domain" description="AMP-dependent synthetase/ligase" evidence="5">
    <location>
        <begin position="31"/>
        <end position="400"/>
    </location>
</feature>
<sequence>MLTRPTSFPDLHRSFRFDIPGLYNMGRDVIDRWAATEPDRPALIVHREAGPPRFATYGYLASWSNRLANALKASGLAVGDRMGILLPQSPETVISHVAAYKMGAIAVPLAILFGTEALRYRLKDAGIKVLVTTVEAAERIEPLRSSLSDLELVITVDGTGPNAVDFKTFAGQGGREFEAIDSRPDDPALMIYTSGTTGAPKGALHGHQVLLGHLPGIQLSQELMPQPGDVMWTPSDWAWAGGLLNALMPALHYGVPVVAYRFEKFDPERALALMARHKVTNAFLPPTALKMMKADGVRIDRDALKLRAIGSAGERLGTEAFHWAREAFGIPVNEFYGQTECNAVIGSCAGLGVSKAGAIGKPIPGHSVVILGEDGEPVPAGVAGEIAIERPDPVMFLKYWNQPEATEAKFVGDYMTTGDRGVMDDEGYISFIGRDDDLITSAGYRIGPGEIEDCLIAHPAVRLAVVVGKPDPIRTEIVKAYVVPQDGVTVSDDLVNDIKSFVRSRLSAHEYPREIEFVEDIPMTTSGKVIRRAFREAATP</sequence>
<dbReference type="PROSITE" id="PS00455">
    <property type="entry name" value="AMP_BINDING"/>
    <property type="match status" value="1"/>
</dbReference>
<reference evidence="8" key="1">
    <citation type="submission" date="2017-09" db="EMBL/GenBank/DDBJ databases">
        <title>Genome sequence of Nannocystis excedens DSM 71.</title>
        <authorList>
            <person name="Blom J."/>
        </authorList>
    </citation>
    <scope>NUCLEOTIDE SEQUENCE [LARGE SCALE GENOMIC DNA]</scope>
    <source>
        <strain evidence="8">type strain: E19</strain>
    </source>
</reference>
<dbReference type="PANTHER" id="PTHR43605:SF10">
    <property type="entry name" value="ACYL-COA SYNTHETASE MEDIUM CHAIN FAMILY MEMBER 3"/>
    <property type="match status" value="1"/>
</dbReference>
<dbReference type="InterPro" id="IPR020845">
    <property type="entry name" value="AMP-binding_CS"/>
</dbReference>
<proteinExistence type="inferred from homology"/>
<dbReference type="PANTHER" id="PTHR43605">
    <property type="entry name" value="ACYL-COENZYME A SYNTHETASE"/>
    <property type="match status" value="1"/>
</dbReference>
<dbReference type="Pfam" id="PF13193">
    <property type="entry name" value="AMP-binding_C"/>
    <property type="match status" value="1"/>
</dbReference>
<organism evidence="7 8">
    <name type="scientific">Hartmannibacter diazotrophicus</name>
    <dbReference type="NCBI Taxonomy" id="1482074"/>
    <lineage>
        <taxon>Bacteria</taxon>
        <taxon>Pseudomonadati</taxon>
        <taxon>Pseudomonadota</taxon>
        <taxon>Alphaproteobacteria</taxon>
        <taxon>Hyphomicrobiales</taxon>
        <taxon>Pleomorphomonadaceae</taxon>
        <taxon>Hartmannibacter</taxon>
    </lineage>
</organism>
<dbReference type="GO" id="GO:0005524">
    <property type="term" value="F:ATP binding"/>
    <property type="evidence" value="ECO:0007669"/>
    <property type="project" value="UniProtKB-KW"/>
</dbReference>
<dbReference type="SUPFAM" id="SSF56801">
    <property type="entry name" value="Acetyl-CoA synthetase-like"/>
    <property type="match status" value="1"/>
</dbReference>
<gene>
    <name evidence="7" type="primary">acsA_1</name>
    <name evidence="7" type="ORF">HDIA_3950</name>
</gene>
<dbReference type="Gene3D" id="3.30.300.30">
    <property type="match status" value="1"/>
</dbReference>
<dbReference type="InterPro" id="IPR025110">
    <property type="entry name" value="AMP-bd_C"/>
</dbReference>
<keyword evidence="8" id="KW-1185">Reference proteome</keyword>
<keyword evidence="4" id="KW-0067">ATP-binding</keyword>
<name>A0A2C9DCN0_9HYPH</name>
<dbReference type="OrthoDB" id="9803968at2"/>
<dbReference type="GO" id="GO:0003987">
    <property type="term" value="F:acetate-CoA ligase activity"/>
    <property type="evidence" value="ECO:0007669"/>
    <property type="project" value="UniProtKB-EC"/>
</dbReference>
<evidence type="ECO:0000256" key="3">
    <source>
        <dbReference type="ARBA" id="ARBA00022741"/>
    </source>
</evidence>
<accession>A0A2C9DCN0</accession>
<dbReference type="InterPro" id="IPR051087">
    <property type="entry name" value="Mitochondrial_ACSM"/>
</dbReference>
<evidence type="ECO:0000313" key="7">
    <source>
        <dbReference type="EMBL" id="SON57491.1"/>
    </source>
</evidence>
<evidence type="ECO:0000259" key="5">
    <source>
        <dbReference type="Pfam" id="PF00501"/>
    </source>
</evidence>
<dbReference type="GO" id="GO:0004321">
    <property type="term" value="F:fatty-acyl-CoA synthase activity"/>
    <property type="evidence" value="ECO:0007669"/>
    <property type="project" value="TreeGrafter"/>
</dbReference>
<evidence type="ECO:0000256" key="2">
    <source>
        <dbReference type="ARBA" id="ARBA00022598"/>
    </source>
</evidence>
<dbReference type="Proteomes" id="UP000223606">
    <property type="component" value="Chromosome 1"/>
</dbReference>
<dbReference type="AlphaFoldDB" id="A0A2C9DCN0"/>
<dbReference type="Gene3D" id="3.40.50.12780">
    <property type="entry name" value="N-terminal domain of ligase-like"/>
    <property type="match status" value="1"/>
</dbReference>
<dbReference type="InterPro" id="IPR042099">
    <property type="entry name" value="ANL_N_sf"/>
</dbReference>
<dbReference type="InterPro" id="IPR000873">
    <property type="entry name" value="AMP-dep_synth/lig_dom"/>
</dbReference>
<dbReference type="Pfam" id="PF00501">
    <property type="entry name" value="AMP-binding"/>
    <property type="match status" value="1"/>
</dbReference>
<dbReference type="RefSeq" id="WP_099557737.1">
    <property type="nucleotide sequence ID" value="NZ_LT960614.1"/>
</dbReference>
<dbReference type="GO" id="GO:0015645">
    <property type="term" value="F:fatty acid ligase activity"/>
    <property type="evidence" value="ECO:0007669"/>
    <property type="project" value="TreeGrafter"/>
</dbReference>
<evidence type="ECO:0000313" key="8">
    <source>
        <dbReference type="Proteomes" id="UP000223606"/>
    </source>
</evidence>
<dbReference type="KEGG" id="hdi:HDIA_3950"/>
<feature type="domain" description="AMP-binding enzyme C-terminal" evidence="6">
    <location>
        <begin position="450"/>
        <end position="528"/>
    </location>
</feature>
<evidence type="ECO:0000256" key="1">
    <source>
        <dbReference type="ARBA" id="ARBA00006432"/>
    </source>
</evidence>
<comment type="similarity">
    <text evidence="1">Belongs to the ATP-dependent AMP-binding enzyme family.</text>
</comment>
<dbReference type="GO" id="GO:0006637">
    <property type="term" value="P:acyl-CoA metabolic process"/>
    <property type="evidence" value="ECO:0007669"/>
    <property type="project" value="TreeGrafter"/>
</dbReference>
<protein>
    <submittedName>
        <fullName evidence="7">Acetyl-coenzyme A synthetase</fullName>
        <ecNumber evidence="7">6.2.1.1</ecNumber>
    </submittedName>
</protein>
<evidence type="ECO:0000259" key="6">
    <source>
        <dbReference type="Pfam" id="PF13193"/>
    </source>
</evidence>
<keyword evidence="3" id="KW-0547">Nucleotide-binding</keyword>
<dbReference type="InterPro" id="IPR045851">
    <property type="entry name" value="AMP-bd_C_sf"/>
</dbReference>
<dbReference type="GO" id="GO:0006633">
    <property type="term" value="P:fatty acid biosynthetic process"/>
    <property type="evidence" value="ECO:0007669"/>
    <property type="project" value="TreeGrafter"/>
</dbReference>